<protein>
    <submittedName>
        <fullName evidence="1">Uncharacterized protein</fullName>
    </submittedName>
</protein>
<dbReference type="Proteomes" id="UP001239111">
    <property type="component" value="Chromosome 4"/>
</dbReference>
<reference evidence="1" key="1">
    <citation type="submission" date="2023-04" db="EMBL/GenBank/DDBJ databases">
        <title>A chromosome-level genome assembly of the parasitoid wasp Eretmocerus hayati.</title>
        <authorList>
            <person name="Zhong Y."/>
            <person name="Liu S."/>
            <person name="Liu Y."/>
        </authorList>
    </citation>
    <scope>NUCLEOTIDE SEQUENCE</scope>
    <source>
        <strain evidence="1">ZJU_SS_LIU_2023</strain>
    </source>
</reference>
<proteinExistence type="predicted"/>
<evidence type="ECO:0000313" key="1">
    <source>
        <dbReference type="EMBL" id="KAJ8666279.1"/>
    </source>
</evidence>
<dbReference type="EMBL" id="CM056744">
    <property type="protein sequence ID" value="KAJ8666279.1"/>
    <property type="molecule type" value="Genomic_DNA"/>
</dbReference>
<accession>A0ACC2N560</accession>
<sequence>MAQPNTSGGSMSAQPAIIRVVPGNCRRIMIDGKRPVRTLVVKRPVPPKPVSTVTSSPTTNLADAPKTPKIERLLTNGSMENMFDELPEENLIVPEARLQSAPPVQPVKLSRIQALKRSIEQTIDAIPTKINRLHDHNCCGSCRETLNVIVQQQQEILKHLRTTGPPAIAMERRLDLLPPMPFNDLNDFLDFDESLINENVQTQFVYKLFKLMVSIEIKSISNVMGSILTNELCKSISWIGIKNTHPFSETNMVSLIVDVIQDHHQLDIDVIQSRIAEWLRRCGDRINNELRKKNKKKDGLALRSRA</sequence>
<keyword evidence="2" id="KW-1185">Reference proteome</keyword>
<name>A0ACC2N560_9HYME</name>
<comment type="caution">
    <text evidence="1">The sequence shown here is derived from an EMBL/GenBank/DDBJ whole genome shotgun (WGS) entry which is preliminary data.</text>
</comment>
<organism evidence="1 2">
    <name type="scientific">Eretmocerus hayati</name>
    <dbReference type="NCBI Taxonomy" id="131215"/>
    <lineage>
        <taxon>Eukaryota</taxon>
        <taxon>Metazoa</taxon>
        <taxon>Ecdysozoa</taxon>
        <taxon>Arthropoda</taxon>
        <taxon>Hexapoda</taxon>
        <taxon>Insecta</taxon>
        <taxon>Pterygota</taxon>
        <taxon>Neoptera</taxon>
        <taxon>Endopterygota</taxon>
        <taxon>Hymenoptera</taxon>
        <taxon>Apocrita</taxon>
        <taxon>Proctotrupomorpha</taxon>
        <taxon>Chalcidoidea</taxon>
        <taxon>Aphelinidae</taxon>
        <taxon>Aphelininae</taxon>
        <taxon>Eretmocerus</taxon>
    </lineage>
</organism>
<gene>
    <name evidence="1" type="ORF">QAD02_007941</name>
</gene>
<evidence type="ECO:0000313" key="2">
    <source>
        <dbReference type="Proteomes" id="UP001239111"/>
    </source>
</evidence>